<dbReference type="PANTHER" id="PTHR23360:SF16">
    <property type="entry name" value="G-PROTEIN COUPLED RECEPTORS FAMILY 1 PROFILE DOMAIN-CONTAINING PROTEIN"/>
    <property type="match status" value="1"/>
</dbReference>
<dbReference type="Proteomes" id="UP001152747">
    <property type="component" value="Unassembled WGS sequence"/>
</dbReference>
<evidence type="ECO:0000313" key="8">
    <source>
        <dbReference type="Proteomes" id="UP001152747"/>
    </source>
</evidence>
<dbReference type="GO" id="GO:0004930">
    <property type="term" value="F:G protein-coupled receptor activity"/>
    <property type="evidence" value="ECO:0007669"/>
    <property type="project" value="InterPro"/>
</dbReference>
<dbReference type="PANTHER" id="PTHR23360">
    <property type="entry name" value="G-PROTEIN COUPLED RECEPTORS FAMILY 1 PROFILE DOMAIN-CONTAINING PROTEIN-RELATED"/>
    <property type="match status" value="1"/>
</dbReference>
<feature type="transmembrane region" description="Helical" evidence="5">
    <location>
        <begin position="76"/>
        <end position="98"/>
    </location>
</feature>
<dbReference type="SUPFAM" id="SSF81321">
    <property type="entry name" value="Family A G protein-coupled receptor-like"/>
    <property type="match status" value="1"/>
</dbReference>
<dbReference type="SMART" id="SM01381">
    <property type="entry name" value="7TM_GPCR_Srsx"/>
    <property type="match status" value="1"/>
</dbReference>
<dbReference type="InterPro" id="IPR017452">
    <property type="entry name" value="GPCR_Rhodpsn_7TM"/>
</dbReference>
<accession>A0A9P1INX0</accession>
<gene>
    <name evidence="7" type="ORF">CAMP_LOCUS10976</name>
</gene>
<feature type="transmembrane region" description="Helical" evidence="5">
    <location>
        <begin position="213"/>
        <end position="236"/>
    </location>
</feature>
<dbReference type="InterPro" id="IPR047130">
    <property type="entry name" value="7TM_GPCR_Srsx_nematod"/>
</dbReference>
<feature type="transmembrane region" description="Helical" evidence="5">
    <location>
        <begin position="119"/>
        <end position="140"/>
    </location>
</feature>
<comment type="caution">
    <text evidence="7">The sequence shown here is derived from an EMBL/GenBank/DDBJ whole genome shotgun (WGS) entry which is preliminary data.</text>
</comment>
<keyword evidence="4 5" id="KW-0472">Membrane</keyword>
<dbReference type="GO" id="GO:0016020">
    <property type="term" value="C:membrane"/>
    <property type="evidence" value="ECO:0007669"/>
    <property type="project" value="UniProtKB-SubCell"/>
</dbReference>
<dbReference type="CDD" id="cd00637">
    <property type="entry name" value="7tm_classA_rhodopsin-like"/>
    <property type="match status" value="1"/>
</dbReference>
<dbReference type="OrthoDB" id="5863619at2759"/>
<dbReference type="Gene3D" id="1.20.1070.10">
    <property type="entry name" value="Rhodopsin 7-helix transmembrane proteins"/>
    <property type="match status" value="1"/>
</dbReference>
<feature type="transmembrane region" description="Helical" evidence="5">
    <location>
        <begin position="248"/>
        <end position="266"/>
    </location>
</feature>
<organism evidence="7 8">
    <name type="scientific">Caenorhabditis angaria</name>
    <dbReference type="NCBI Taxonomy" id="860376"/>
    <lineage>
        <taxon>Eukaryota</taxon>
        <taxon>Metazoa</taxon>
        <taxon>Ecdysozoa</taxon>
        <taxon>Nematoda</taxon>
        <taxon>Chromadorea</taxon>
        <taxon>Rhabditida</taxon>
        <taxon>Rhabditina</taxon>
        <taxon>Rhabditomorpha</taxon>
        <taxon>Rhabditoidea</taxon>
        <taxon>Rhabditidae</taxon>
        <taxon>Peloderinae</taxon>
        <taxon>Caenorhabditis</taxon>
    </lineage>
</organism>
<reference evidence="7" key="1">
    <citation type="submission" date="2022-11" db="EMBL/GenBank/DDBJ databases">
        <authorList>
            <person name="Kikuchi T."/>
        </authorList>
    </citation>
    <scope>NUCLEOTIDE SEQUENCE</scope>
    <source>
        <strain evidence="7">PS1010</strain>
    </source>
</reference>
<protein>
    <recommendedName>
        <fullName evidence="6">G-protein coupled receptors family 1 profile domain-containing protein</fullName>
    </recommendedName>
</protein>
<evidence type="ECO:0000256" key="3">
    <source>
        <dbReference type="ARBA" id="ARBA00022989"/>
    </source>
</evidence>
<keyword evidence="2 5" id="KW-0812">Transmembrane</keyword>
<feature type="domain" description="G-protein coupled receptors family 1 profile" evidence="6">
    <location>
        <begin position="22"/>
        <end position="264"/>
    </location>
</feature>
<dbReference type="InterPro" id="IPR019424">
    <property type="entry name" value="7TM_GPCR_Srsx"/>
</dbReference>
<dbReference type="PROSITE" id="PS50262">
    <property type="entry name" value="G_PROTEIN_RECEP_F1_2"/>
    <property type="match status" value="1"/>
</dbReference>
<dbReference type="EMBL" id="CANHGI010000004">
    <property type="protein sequence ID" value="CAI5448339.1"/>
    <property type="molecule type" value="Genomic_DNA"/>
</dbReference>
<dbReference type="InterPro" id="IPR000276">
    <property type="entry name" value="GPCR_Rhodpsn"/>
</dbReference>
<keyword evidence="8" id="KW-1185">Reference proteome</keyword>
<evidence type="ECO:0000256" key="1">
    <source>
        <dbReference type="ARBA" id="ARBA00004370"/>
    </source>
</evidence>
<name>A0A9P1INX0_9PELO</name>
<evidence type="ECO:0000313" key="7">
    <source>
        <dbReference type="EMBL" id="CAI5448339.1"/>
    </source>
</evidence>
<feature type="transmembrane region" description="Helical" evidence="5">
    <location>
        <begin position="43"/>
        <end position="70"/>
    </location>
</feature>
<feature type="transmembrane region" description="Helical" evidence="5">
    <location>
        <begin position="12"/>
        <end position="31"/>
    </location>
</feature>
<dbReference type="AlphaFoldDB" id="A0A9P1INX0"/>
<comment type="subcellular location">
    <subcellularLocation>
        <location evidence="1">Membrane</location>
    </subcellularLocation>
</comment>
<proteinExistence type="predicted"/>
<evidence type="ECO:0000256" key="4">
    <source>
        <dbReference type="ARBA" id="ARBA00023136"/>
    </source>
</evidence>
<dbReference type="Pfam" id="PF10320">
    <property type="entry name" value="7TM_GPCR_Srsx"/>
    <property type="match status" value="1"/>
</dbReference>
<sequence length="307" mass="35211">MSEYSQLMIYSNLTLIVFGILGNFTIVWITIANKNLHSRCNLLIGILAFFDLVIGFYLASLRFLMIFQYYNIPTSFCFYFSIYGLFSLNMQSSLGLIIGIDRLLNVSYPLRYSFLPKSIYVMLILSCLIFSFIITFFGYLDVLDDKSDVVVCLPPNAYSGNSRKLWLASNFFISICVIIVYSMAHLRCQIMRASNTHQQTCQMITRLMKSLSIVVGVYVCTWFVTIACIFFMQIVPIPAEISARINEQLGWCVIINASLNFFIYFWRTPEYRKAILRLYGIPGSENSDFVFNASNRNVSITRKSVAA</sequence>
<feature type="transmembrane region" description="Helical" evidence="5">
    <location>
        <begin position="165"/>
        <end position="184"/>
    </location>
</feature>
<keyword evidence="3 5" id="KW-1133">Transmembrane helix</keyword>
<evidence type="ECO:0000256" key="5">
    <source>
        <dbReference type="SAM" id="Phobius"/>
    </source>
</evidence>
<evidence type="ECO:0000256" key="2">
    <source>
        <dbReference type="ARBA" id="ARBA00022692"/>
    </source>
</evidence>
<evidence type="ECO:0000259" key="6">
    <source>
        <dbReference type="PROSITE" id="PS50262"/>
    </source>
</evidence>